<keyword evidence="7" id="KW-0802">TPR repeat</keyword>
<reference evidence="9" key="1">
    <citation type="submission" date="2020-10" db="EMBL/GenBank/DDBJ databases">
        <title>Connecting structure to function with the recovery of over 1000 high-quality activated sludge metagenome-assembled genomes encoding full-length rRNA genes using long-read sequencing.</title>
        <authorList>
            <person name="Singleton C.M."/>
            <person name="Petriglieri F."/>
            <person name="Kristensen J.M."/>
            <person name="Kirkegaard R.H."/>
            <person name="Michaelsen T.Y."/>
            <person name="Andersen M.H."/>
            <person name="Karst S.M."/>
            <person name="Dueholm M.S."/>
            <person name="Nielsen P.H."/>
            <person name="Albertsen M."/>
        </authorList>
    </citation>
    <scope>NUCLEOTIDE SEQUENCE</scope>
    <source>
        <strain evidence="9">Hirt_18-Q3-R61-65_BATAC.395</strain>
    </source>
</reference>
<dbReference type="GO" id="GO:0005829">
    <property type="term" value="C:cytosol"/>
    <property type="evidence" value="ECO:0007669"/>
    <property type="project" value="TreeGrafter"/>
</dbReference>
<comment type="caution">
    <text evidence="9">The sequence shown here is derived from an EMBL/GenBank/DDBJ whole genome shotgun (WGS) entry which is preliminary data.</text>
</comment>
<dbReference type="Gene3D" id="3.40.50.2300">
    <property type="match status" value="1"/>
</dbReference>
<dbReference type="Proteomes" id="UP000886689">
    <property type="component" value="Unassembled WGS sequence"/>
</dbReference>
<dbReference type="SUPFAM" id="SSF48452">
    <property type="entry name" value="TPR-like"/>
    <property type="match status" value="2"/>
</dbReference>
<protein>
    <submittedName>
        <fullName evidence="9">Response regulator</fullName>
    </submittedName>
</protein>
<evidence type="ECO:0000256" key="7">
    <source>
        <dbReference type="PROSITE-ProRule" id="PRU00339"/>
    </source>
</evidence>
<evidence type="ECO:0000256" key="1">
    <source>
        <dbReference type="ARBA" id="ARBA00022553"/>
    </source>
</evidence>
<dbReference type="InterPro" id="IPR011990">
    <property type="entry name" value="TPR-like_helical_dom_sf"/>
</dbReference>
<sequence length="560" mass="61917">MASLDDPTSELALQLQKELPRKRVLIVDRHPAARDSLRMMLSALGIVSVTGAGTSVEVLRQVKASEFDIILSDYVLDDGRDGQQLLEELRQQHLIPLGTVFMVITGERSYHNVVSVAELAPDDYLIKPFTADQLQARLLKAVFKKNFFAPVYRKLDEGAYIGALNACDRLLANTSPFELDVLRLKGEILNALGRNAEAETIYRDVLARKSVPWARMGLAIALRGNKVLDEAESLAQKVVEDFPEYLSAYDFLAGVREEMGQLEAAQKVLQEAAAISPNNATRQRIVGDVAMRNGDLDSAEKAYGKVLERHRSSSLKQVDDYANLSRVMLDKGHPAGARQIIQELKRDWRGSKQGEYAAAVMDSLCLHAEGEPEKAKRAAEQALRLHEALAEEAEPDKPMSHKIAVDLAHACLATGDTESAQAIMRKVAAENNENPHVIARIQGVFARTGNEDAGQTLLDQVGREIVEINNRGVMAARSGNLEESVRLLTEAAERVPSLQFLANATKAICALMEQKGWREELAERVRSYLQQAQARGPRDPRVLSGREAYQRVAEKFGIKN</sequence>
<feature type="repeat" description="TPR" evidence="7">
    <location>
        <begin position="246"/>
        <end position="279"/>
    </location>
</feature>
<dbReference type="GO" id="GO:0000976">
    <property type="term" value="F:transcription cis-regulatory region binding"/>
    <property type="evidence" value="ECO:0007669"/>
    <property type="project" value="TreeGrafter"/>
</dbReference>
<dbReference type="AlphaFoldDB" id="A0A9D7PRH0"/>
<dbReference type="PANTHER" id="PTHR48111:SF1">
    <property type="entry name" value="TWO-COMPONENT RESPONSE REGULATOR ORR33"/>
    <property type="match status" value="1"/>
</dbReference>
<keyword evidence="3" id="KW-0805">Transcription regulation</keyword>
<dbReference type="InterPro" id="IPR011006">
    <property type="entry name" value="CheY-like_superfamily"/>
</dbReference>
<dbReference type="InterPro" id="IPR001789">
    <property type="entry name" value="Sig_transdc_resp-reg_receiver"/>
</dbReference>
<keyword evidence="2" id="KW-0902">Two-component regulatory system</keyword>
<keyword evidence="4" id="KW-0238">DNA-binding</keyword>
<dbReference type="CDD" id="cd17589">
    <property type="entry name" value="REC_TPR"/>
    <property type="match status" value="1"/>
</dbReference>
<dbReference type="GO" id="GO:0000156">
    <property type="term" value="F:phosphorelay response regulator activity"/>
    <property type="evidence" value="ECO:0007669"/>
    <property type="project" value="TreeGrafter"/>
</dbReference>
<dbReference type="SMART" id="SM00448">
    <property type="entry name" value="REC"/>
    <property type="match status" value="1"/>
</dbReference>
<evidence type="ECO:0000313" key="10">
    <source>
        <dbReference type="Proteomes" id="UP000886689"/>
    </source>
</evidence>
<evidence type="ECO:0000256" key="2">
    <source>
        <dbReference type="ARBA" id="ARBA00023012"/>
    </source>
</evidence>
<dbReference type="InterPro" id="IPR039420">
    <property type="entry name" value="WalR-like"/>
</dbReference>
<dbReference type="PANTHER" id="PTHR48111">
    <property type="entry name" value="REGULATOR OF RPOS"/>
    <property type="match status" value="1"/>
</dbReference>
<dbReference type="GO" id="GO:0032993">
    <property type="term" value="C:protein-DNA complex"/>
    <property type="evidence" value="ECO:0007669"/>
    <property type="project" value="TreeGrafter"/>
</dbReference>
<dbReference type="EMBL" id="JADJUC010000028">
    <property type="protein sequence ID" value="MBK8525225.1"/>
    <property type="molecule type" value="Genomic_DNA"/>
</dbReference>
<accession>A0A9D7PRH0</accession>
<dbReference type="Pfam" id="PF13432">
    <property type="entry name" value="TPR_16"/>
    <property type="match status" value="2"/>
</dbReference>
<dbReference type="PROSITE" id="PS50110">
    <property type="entry name" value="RESPONSE_REGULATORY"/>
    <property type="match status" value="1"/>
</dbReference>
<dbReference type="Pfam" id="PF00072">
    <property type="entry name" value="Response_reg"/>
    <property type="match status" value="1"/>
</dbReference>
<dbReference type="InterPro" id="IPR019734">
    <property type="entry name" value="TPR_rpt"/>
</dbReference>
<evidence type="ECO:0000259" key="8">
    <source>
        <dbReference type="PROSITE" id="PS50110"/>
    </source>
</evidence>
<keyword evidence="5" id="KW-0804">Transcription</keyword>
<evidence type="ECO:0000256" key="4">
    <source>
        <dbReference type="ARBA" id="ARBA00023125"/>
    </source>
</evidence>
<dbReference type="SUPFAM" id="SSF52172">
    <property type="entry name" value="CheY-like"/>
    <property type="match status" value="1"/>
</dbReference>
<evidence type="ECO:0000256" key="5">
    <source>
        <dbReference type="ARBA" id="ARBA00023163"/>
    </source>
</evidence>
<feature type="domain" description="Response regulatory" evidence="8">
    <location>
        <begin position="23"/>
        <end position="142"/>
    </location>
</feature>
<feature type="modified residue" description="4-aspartylphosphate" evidence="6">
    <location>
        <position position="73"/>
    </location>
</feature>
<evidence type="ECO:0000256" key="6">
    <source>
        <dbReference type="PROSITE-ProRule" id="PRU00169"/>
    </source>
</evidence>
<dbReference type="SMART" id="SM00028">
    <property type="entry name" value="TPR"/>
    <property type="match status" value="5"/>
</dbReference>
<proteinExistence type="predicted"/>
<gene>
    <name evidence="9" type="ORF">IPL58_15035</name>
</gene>
<evidence type="ECO:0000313" key="9">
    <source>
        <dbReference type="EMBL" id="MBK8525225.1"/>
    </source>
</evidence>
<organism evidence="9 10">
    <name type="scientific">Candidatus Proximibacter danicus</name>
    <dbReference type="NCBI Taxonomy" id="2954365"/>
    <lineage>
        <taxon>Bacteria</taxon>
        <taxon>Pseudomonadati</taxon>
        <taxon>Pseudomonadota</taxon>
        <taxon>Betaproteobacteria</taxon>
        <taxon>Candidatus Proximibacter</taxon>
    </lineage>
</organism>
<keyword evidence="1 6" id="KW-0597">Phosphoprotein</keyword>
<dbReference type="GO" id="GO:0006355">
    <property type="term" value="P:regulation of DNA-templated transcription"/>
    <property type="evidence" value="ECO:0007669"/>
    <property type="project" value="TreeGrafter"/>
</dbReference>
<evidence type="ECO:0000256" key="3">
    <source>
        <dbReference type="ARBA" id="ARBA00023015"/>
    </source>
</evidence>
<name>A0A9D7PRH0_9PROT</name>
<dbReference type="PROSITE" id="PS50005">
    <property type="entry name" value="TPR"/>
    <property type="match status" value="1"/>
</dbReference>
<dbReference type="Gene3D" id="1.25.40.10">
    <property type="entry name" value="Tetratricopeptide repeat domain"/>
    <property type="match status" value="2"/>
</dbReference>